<accession>A0A8T2N0T1</accession>
<organism evidence="1 2">
    <name type="scientific">Albula glossodonta</name>
    <name type="common">roundjaw bonefish</name>
    <dbReference type="NCBI Taxonomy" id="121402"/>
    <lineage>
        <taxon>Eukaryota</taxon>
        <taxon>Metazoa</taxon>
        <taxon>Chordata</taxon>
        <taxon>Craniata</taxon>
        <taxon>Vertebrata</taxon>
        <taxon>Euteleostomi</taxon>
        <taxon>Actinopterygii</taxon>
        <taxon>Neopterygii</taxon>
        <taxon>Teleostei</taxon>
        <taxon>Albuliformes</taxon>
        <taxon>Albulidae</taxon>
        <taxon>Albula</taxon>
    </lineage>
</organism>
<dbReference type="AlphaFoldDB" id="A0A8T2N0T1"/>
<gene>
    <name evidence="1" type="ORF">JZ751_010673</name>
</gene>
<sequence length="158" mass="17143">MGVRTEARLLASSILTPERISLSLFSSPCVRRPPQSPLPQAPLSLSQIIRDSGAPAFWKITVDARCVCVVIMEDIAVPLTPHVQLHAIDKRPPPPATHGDEALVQPSVGELDLLQEQRAIPVLETLDLHPHPAPVVFPLVAGLLPHLEHTFSKGLPLK</sequence>
<evidence type="ECO:0000313" key="2">
    <source>
        <dbReference type="Proteomes" id="UP000824540"/>
    </source>
</evidence>
<protein>
    <submittedName>
        <fullName evidence="1">Uncharacterized protein</fullName>
    </submittedName>
</protein>
<evidence type="ECO:0000313" key="1">
    <source>
        <dbReference type="EMBL" id="KAG9333683.1"/>
    </source>
</evidence>
<feature type="non-terminal residue" evidence="1">
    <location>
        <position position="1"/>
    </location>
</feature>
<comment type="caution">
    <text evidence="1">The sequence shown here is derived from an EMBL/GenBank/DDBJ whole genome shotgun (WGS) entry which is preliminary data.</text>
</comment>
<name>A0A8T2N0T1_9TELE</name>
<dbReference type="Proteomes" id="UP000824540">
    <property type="component" value="Unassembled WGS sequence"/>
</dbReference>
<proteinExistence type="predicted"/>
<keyword evidence="2" id="KW-1185">Reference proteome</keyword>
<reference evidence="1" key="1">
    <citation type="thesis" date="2021" institute="BYU ScholarsArchive" country="Provo, UT, USA">
        <title>Applications of and Algorithms for Genome Assembly and Genomic Analyses with an Emphasis on Marine Teleosts.</title>
        <authorList>
            <person name="Pickett B.D."/>
        </authorList>
    </citation>
    <scope>NUCLEOTIDE SEQUENCE</scope>
    <source>
        <strain evidence="1">HI-2016</strain>
    </source>
</reference>
<dbReference type="EMBL" id="JAFBMS010000184">
    <property type="protein sequence ID" value="KAG9333683.1"/>
    <property type="molecule type" value="Genomic_DNA"/>
</dbReference>